<name>A0AAN0M8B3_9RHOB</name>
<evidence type="ECO:0000256" key="1">
    <source>
        <dbReference type="ARBA" id="ARBA00004418"/>
    </source>
</evidence>
<sequence>MRKLSLVAALLAGSAIATPALADGHLRIVDEPLELTIQMNHARYPIYEESWPVEQVARELTGIHLLNDTVGANMRTDENTGRTEALNLMLASGNIPDIVGSSRIRDFVNQYGPEGAFAPLNDLIAEHAPNIAAYYAERPDIEAAVKASDGQMYYIPYLPDGKYGRAYWIRTDWLDALGLEMPETVEEYEAVLRAFKTQDPNGNGLADEVPFFARQWPEVVRLVTLWDGRAHGSDTYHDFLVEDGKIGHGYVGEGYREGIKNLARWYDEGLIDAEIFTRGSSARDFLLSENLGGSTHDWFASTSGYNRLSADIEGFEFKAFLPPASPSGRRIEEHRRILVKPDGWAIGHTNEHLVETIKYFDFWFTEEGRRLANFGVEGQHYDMIDGKPIFKQEFLDAGPVNRSLYQVGSQLQGRGYFQDYNYEIQWSNEFALEGIALYDTGDYLIPDFLGVAFNADEQKVYDRTWGTIRDYMLERQQSWILGNGDVEADWDAYIAQIESMGWSDLMGVMQSAYDRQYGG</sequence>
<reference evidence="4 5" key="2">
    <citation type="submission" date="2024-08" db="EMBL/GenBank/DDBJ databases">
        <title>Phylogenomic analyses of a clade within the roseobacter group suggest taxonomic reassignments of species of the genera Aestuariivita, Citreicella, Loktanella, Nautella, Pelagibaca, Ruegeria, Thalassobius, Thiobacimonas and Tropicibacter, and the proposal o.</title>
        <authorList>
            <person name="Jeon C.O."/>
        </authorList>
    </citation>
    <scope>NUCLEOTIDE SEQUENCE [LARGE SCALE GENOMIC DNA]</scope>
    <source>
        <strain evidence="4 5">SS1-5</strain>
    </source>
</reference>
<evidence type="ECO:0000256" key="2">
    <source>
        <dbReference type="ARBA" id="ARBA00008520"/>
    </source>
</evidence>
<dbReference type="AlphaFoldDB" id="A0AAN0M8B3"/>
<dbReference type="PANTHER" id="PTHR43649:SF17">
    <property type="entry name" value="ABC TRANSPORTER SOLUTE BINDING PROTEIN-SUGAR TRANSPORT"/>
    <property type="match status" value="1"/>
</dbReference>
<evidence type="ECO:0000256" key="3">
    <source>
        <dbReference type="SAM" id="SignalP"/>
    </source>
</evidence>
<dbReference type="Gene3D" id="3.40.190.10">
    <property type="entry name" value="Periplasmic binding protein-like II"/>
    <property type="match status" value="2"/>
</dbReference>
<dbReference type="KEGG" id="yrh:AABB31_15485"/>
<comment type="similarity">
    <text evidence="2">Belongs to the bacterial solute-binding protein 1 family.</text>
</comment>
<feature type="signal peptide" evidence="3">
    <location>
        <begin position="1"/>
        <end position="22"/>
    </location>
</feature>
<proteinExistence type="inferred from homology"/>
<reference evidence="5" key="1">
    <citation type="submission" date="2024-04" db="EMBL/GenBank/DDBJ databases">
        <title>Phylogenomic analyses of a clade within the roseobacter group suggest taxonomic reassignments of species of the genera Aestuariivita, Citreicella, Loktanella, Nautella, Pelagibaca, Ruegeria, Thalassobius, Thiobacimonas and Tropicibacter, and the proposal o.</title>
        <authorList>
            <person name="Jeon C.O."/>
        </authorList>
    </citation>
    <scope>NUCLEOTIDE SEQUENCE [LARGE SCALE GENOMIC DNA]</scope>
    <source>
        <strain evidence="5">SS1-5</strain>
    </source>
</reference>
<dbReference type="GO" id="GO:0042597">
    <property type="term" value="C:periplasmic space"/>
    <property type="evidence" value="ECO:0007669"/>
    <property type="project" value="UniProtKB-SubCell"/>
</dbReference>
<dbReference type="EMBL" id="CP151767">
    <property type="protein sequence ID" value="WZU66448.1"/>
    <property type="molecule type" value="Genomic_DNA"/>
</dbReference>
<dbReference type="InterPro" id="IPR006059">
    <property type="entry name" value="SBP"/>
</dbReference>
<keyword evidence="5" id="KW-1185">Reference proteome</keyword>
<evidence type="ECO:0000313" key="4">
    <source>
        <dbReference type="EMBL" id="WZU66448.1"/>
    </source>
</evidence>
<comment type="subcellular location">
    <subcellularLocation>
        <location evidence="1">Periplasm</location>
    </subcellularLocation>
</comment>
<accession>A0AAN0M8B3</accession>
<dbReference type="Proteomes" id="UP001470809">
    <property type="component" value="Chromosome"/>
</dbReference>
<feature type="chain" id="PRO_5042893828" evidence="3">
    <location>
        <begin position="23"/>
        <end position="519"/>
    </location>
</feature>
<keyword evidence="3" id="KW-0732">Signal</keyword>
<evidence type="ECO:0000313" key="5">
    <source>
        <dbReference type="Proteomes" id="UP001470809"/>
    </source>
</evidence>
<gene>
    <name evidence="4" type="ORF">AABB31_15485</name>
</gene>
<dbReference type="Pfam" id="PF13416">
    <property type="entry name" value="SBP_bac_8"/>
    <property type="match status" value="1"/>
</dbReference>
<dbReference type="PANTHER" id="PTHR43649">
    <property type="entry name" value="ARABINOSE-BINDING PROTEIN-RELATED"/>
    <property type="match status" value="1"/>
</dbReference>
<organism evidence="4 5">
    <name type="scientific">Yoonia rhodophyticola</name>
    <dbReference type="NCBI Taxonomy" id="3137370"/>
    <lineage>
        <taxon>Bacteria</taxon>
        <taxon>Pseudomonadati</taxon>
        <taxon>Pseudomonadota</taxon>
        <taxon>Alphaproteobacteria</taxon>
        <taxon>Rhodobacterales</taxon>
        <taxon>Paracoccaceae</taxon>
        <taxon>Yoonia</taxon>
    </lineage>
</organism>
<dbReference type="SUPFAM" id="SSF53850">
    <property type="entry name" value="Periplasmic binding protein-like II"/>
    <property type="match status" value="1"/>
</dbReference>
<dbReference type="RefSeq" id="WP_342075771.1">
    <property type="nucleotide sequence ID" value="NZ_CP151767.2"/>
</dbReference>
<protein>
    <submittedName>
        <fullName evidence="4">Extracellular solute-binding protein</fullName>
    </submittedName>
</protein>
<dbReference type="InterPro" id="IPR050490">
    <property type="entry name" value="Bact_solute-bd_prot1"/>
</dbReference>